<dbReference type="EMBL" id="JBBAXC010000020">
    <property type="protein sequence ID" value="MEI5909108.1"/>
    <property type="molecule type" value="Genomic_DNA"/>
</dbReference>
<feature type="transmembrane region" description="Helical" evidence="1">
    <location>
        <begin position="6"/>
        <end position="27"/>
    </location>
</feature>
<keyword evidence="1" id="KW-0812">Transmembrane</keyword>
<keyword evidence="1" id="KW-1133">Transmembrane helix</keyword>
<protein>
    <submittedName>
        <fullName evidence="2">DUF1146 family protein</fullName>
    </submittedName>
</protein>
<keyword evidence="1" id="KW-0472">Membrane</keyword>
<gene>
    <name evidence="2" type="ORF">WAK64_18825</name>
</gene>
<dbReference type="NCBIfam" id="TIGR02327">
    <property type="entry name" value="int_mem_ywzB"/>
    <property type="match status" value="1"/>
</dbReference>
<name>A0ABU8HI75_9BACI</name>
<comment type="caution">
    <text evidence="2">The sequence shown here is derived from an EMBL/GenBank/DDBJ whole genome shotgun (WGS) entry which is preliminary data.</text>
</comment>
<sequence length="78" mass="9117">MEEYFGQQALISMSIHLVFFAVSFWALQALNMEKILRANRVSQARLLYILLSITIGTTVSEFFLNYINWARQLVYLLP</sequence>
<organism evidence="2 3">
    <name type="scientific">Bacillus spongiae</name>
    <dbReference type="NCBI Taxonomy" id="2683610"/>
    <lineage>
        <taxon>Bacteria</taxon>
        <taxon>Bacillati</taxon>
        <taxon>Bacillota</taxon>
        <taxon>Bacilli</taxon>
        <taxon>Bacillales</taxon>
        <taxon>Bacillaceae</taxon>
        <taxon>Bacillus</taxon>
    </lineage>
</organism>
<dbReference type="Proteomes" id="UP001312865">
    <property type="component" value="Unassembled WGS sequence"/>
</dbReference>
<reference evidence="2 3" key="1">
    <citation type="journal article" date="2018" name="J. Microbiol.">
        <title>Bacillus spongiae sp. nov., isolated from sponge of Jeju Island.</title>
        <authorList>
            <person name="Lee G.E."/>
            <person name="Im W.T."/>
            <person name="Park J.S."/>
        </authorList>
    </citation>
    <scope>NUCLEOTIDE SEQUENCE [LARGE SCALE GENOMIC DNA]</scope>
    <source>
        <strain evidence="2 3">135PIL107-10</strain>
    </source>
</reference>
<dbReference type="RefSeq" id="WP_336588554.1">
    <property type="nucleotide sequence ID" value="NZ_JBBAXC010000020.1"/>
</dbReference>
<dbReference type="Pfam" id="PF06612">
    <property type="entry name" value="DUF1146"/>
    <property type="match status" value="1"/>
</dbReference>
<evidence type="ECO:0000313" key="2">
    <source>
        <dbReference type="EMBL" id="MEI5909108.1"/>
    </source>
</evidence>
<dbReference type="InterPro" id="IPR009526">
    <property type="entry name" value="DUF1146"/>
</dbReference>
<evidence type="ECO:0000256" key="1">
    <source>
        <dbReference type="SAM" id="Phobius"/>
    </source>
</evidence>
<accession>A0ABU8HI75</accession>
<keyword evidence="3" id="KW-1185">Reference proteome</keyword>
<evidence type="ECO:0000313" key="3">
    <source>
        <dbReference type="Proteomes" id="UP001312865"/>
    </source>
</evidence>
<proteinExistence type="predicted"/>
<feature type="transmembrane region" description="Helical" evidence="1">
    <location>
        <begin position="47"/>
        <end position="67"/>
    </location>
</feature>